<keyword evidence="2" id="KW-0677">Repeat</keyword>
<sequence>MLGQLYLRSRGVCRRGHRYLANHSQLQLADSSLNSDKRCILPFLELPDFYLCLPGSGICHQRPFISFLELPEFYICLPGSGIPDWFTYQGEESQLRIELPANDEWWNIAGFAVCAVAGERNVGEHITWSIATHLSRRIFNSETLFYIYRQTGVVRAAIFSSDLEVRVNRDEIE</sequence>
<gene>
    <name evidence="4" type="ORF">GH714_015309</name>
</gene>
<feature type="domain" description="C-JID" evidence="3">
    <location>
        <begin position="77"/>
        <end position="124"/>
    </location>
</feature>
<evidence type="ECO:0000256" key="1">
    <source>
        <dbReference type="ARBA" id="ARBA00022614"/>
    </source>
</evidence>
<comment type="caution">
    <text evidence="4">The sequence shown here is derived from an EMBL/GenBank/DDBJ whole genome shotgun (WGS) entry which is preliminary data.</text>
</comment>
<reference evidence="4 5" key="1">
    <citation type="journal article" date="2020" name="Mol. Plant">
        <title>The Chromosome-Based Rubber Tree Genome Provides New Insights into Spurge Genome Evolution and Rubber Biosynthesis.</title>
        <authorList>
            <person name="Liu J."/>
            <person name="Shi C."/>
            <person name="Shi C.C."/>
            <person name="Li W."/>
            <person name="Zhang Q.J."/>
            <person name="Zhang Y."/>
            <person name="Li K."/>
            <person name="Lu H.F."/>
            <person name="Shi C."/>
            <person name="Zhu S.T."/>
            <person name="Xiao Z.Y."/>
            <person name="Nan H."/>
            <person name="Yue Y."/>
            <person name="Zhu X.G."/>
            <person name="Wu Y."/>
            <person name="Hong X.N."/>
            <person name="Fan G.Y."/>
            <person name="Tong Y."/>
            <person name="Zhang D."/>
            <person name="Mao C.L."/>
            <person name="Liu Y.L."/>
            <person name="Hao S.J."/>
            <person name="Liu W.Q."/>
            <person name="Lv M.Q."/>
            <person name="Zhang H.B."/>
            <person name="Liu Y."/>
            <person name="Hu-Tang G.R."/>
            <person name="Wang J.P."/>
            <person name="Wang J.H."/>
            <person name="Sun Y.H."/>
            <person name="Ni S.B."/>
            <person name="Chen W.B."/>
            <person name="Zhang X.C."/>
            <person name="Jiao Y.N."/>
            <person name="Eichler E.E."/>
            <person name="Li G.H."/>
            <person name="Liu X."/>
            <person name="Gao L.Z."/>
        </authorList>
    </citation>
    <scope>NUCLEOTIDE SEQUENCE [LARGE SCALE GENOMIC DNA]</scope>
    <source>
        <strain evidence="5">cv. GT1</strain>
        <tissue evidence="4">Leaf</tissue>
    </source>
</reference>
<dbReference type="EMBL" id="JAAGAX010000008">
    <property type="protein sequence ID" value="KAF2306200.1"/>
    <property type="molecule type" value="Genomic_DNA"/>
</dbReference>
<organism evidence="4 5">
    <name type="scientific">Hevea brasiliensis</name>
    <name type="common">Para rubber tree</name>
    <name type="synonym">Siphonia brasiliensis</name>
    <dbReference type="NCBI Taxonomy" id="3981"/>
    <lineage>
        <taxon>Eukaryota</taxon>
        <taxon>Viridiplantae</taxon>
        <taxon>Streptophyta</taxon>
        <taxon>Embryophyta</taxon>
        <taxon>Tracheophyta</taxon>
        <taxon>Spermatophyta</taxon>
        <taxon>Magnoliopsida</taxon>
        <taxon>eudicotyledons</taxon>
        <taxon>Gunneridae</taxon>
        <taxon>Pentapetalae</taxon>
        <taxon>rosids</taxon>
        <taxon>fabids</taxon>
        <taxon>Malpighiales</taxon>
        <taxon>Euphorbiaceae</taxon>
        <taxon>Crotonoideae</taxon>
        <taxon>Micrandreae</taxon>
        <taxon>Hevea</taxon>
    </lineage>
</organism>
<evidence type="ECO:0000259" key="3">
    <source>
        <dbReference type="Pfam" id="PF20160"/>
    </source>
</evidence>
<evidence type="ECO:0000256" key="2">
    <source>
        <dbReference type="ARBA" id="ARBA00022737"/>
    </source>
</evidence>
<evidence type="ECO:0000313" key="4">
    <source>
        <dbReference type="EMBL" id="KAF2306200.1"/>
    </source>
</evidence>
<keyword evidence="1" id="KW-0433">Leucine-rich repeat</keyword>
<dbReference type="Proteomes" id="UP000467840">
    <property type="component" value="Chromosome 9"/>
</dbReference>
<accession>A0A6A6LXL8</accession>
<dbReference type="AlphaFoldDB" id="A0A6A6LXL8"/>
<name>A0A6A6LXL8_HEVBR</name>
<dbReference type="Pfam" id="PF20160">
    <property type="entry name" value="C-JID"/>
    <property type="match status" value="1"/>
</dbReference>
<keyword evidence="5" id="KW-1185">Reference proteome</keyword>
<protein>
    <recommendedName>
        <fullName evidence="3">C-JID domain-containing protein</fullName>
    </recommendedName>
</protein>
<evidence type="ECO:0000313" key="5">
    <source>
        <dbReference type="Proteomes" id="UP000467840"/>
    </source>
</evidence>
<proteinExistence type="predicted"/>
<dbReference type="InterPro" id="IPR045344">
    <property type="entry name" value="C-JID"/>
</dbReference>